<dbReference type="PROSITE" id="PS00304">
    <property type="entry name" value="SASP_1"/>
    <property type="match status" value="1"/>
</dbReference>
<dbReference type="AlphaFoldDB" id="B1I2Z1"/>
<dbReference type="KEGG" id="dau:Daud_0846"/>
<protein>
    <submittedName>
        <fullName evidence="4">Small, acid-soluble spore protein, alpha/be</fullName>
    </submittedName>
</protein>
<evidence type="ECO:0000256" key="1">
    <source>
        <dbReference type="ARBA" id="ARBA00003863"/>
    </source>
</evidence>
<dbReference type="Pfam" id="PF00269">
    <property type="entry name" value="SASP"/>
    <property type="match status" value="1"/>
</dbReference>
<dbReference type="OrthoDB" id="1684060at2"/>
<gene>
    <name evidence="4" type="ordered locus">Daud_0846</name>
</gene>
<evidence type="ECO:0000313" key="5">
    <source>
        <dbReference type="Proteomes" id="UP000008544"/>
    </source>
</evidence>
<organism evidence="4 5">
    <name type="scientific">Desulforudis audaxviator (strain MP104C)</name>
    <dbReference type="NCBI Taxonomy" id="477974"/>
    <lineage>
        <taxon>Bacteria</taxon>
        <taxon>Bacillati</taxon>
        <taxon>Bacillota</taxon>
        <taxon>Clostridia</taxon>
        <taxon>Thermoanaerobacterales</taxon>
        <taxon>Candidatus Desulforudaceae</taxon>
        <taxon>Candidatus Desulforudis</taxon>
    </lineage>
</organism>
<keyword evidence="3" id="KW-0238">DNA-binding</keyword>
<dbReference type="RefSeq" id="WP_012301946.1">
    <property type="nucleotide sequence ID" value="NC_010424.1"/>
</dbReference>
<dbReference type="Proteomes" id="UP000008544">
    <property type="component" value="Chromosome"/>
</dbReference>
<sequence length="52" mass="5808">MAKLLSDALKYELAAEMGVAHKIQGRDYGELTSRECGNFVKLALLRAERARL</sequence>
<dbReference type="InterPro" id="IPR038300">
    <property type="entry name" value="SASP_sf_alpha/beta"/>
</dbReference>
<dbReference type="GO" id="GO:0006265">
    <property type="term" value="P:DNA topological change"/>
    <property type="evidence" value="ECO:0007669"/>
    <property type="project" value="InterPro"/>
</dbReference>
<keyword evidence="5" id="KW-1185">Reference proteome</keyword>
<evidence type="ECO:0000256" key="3">
    <source>
        <dbReference type="ARBA" id="ARBA00023125"/>
    </source>
</evidence>
<dbReference type="Gene3D" id="6.10.10.80">
    <property type="entry name" value="Small, acid-soluble spore protein, alpha/beta type-like"/>
    <property type="match status" value="1"/>
</dbReference>
<dbReference type="InterPro" id="IPR018126">
    <property type="entry name" value="SASP_alpha/beta-type_CS"/>
</dbReference>
<dbReference type="HOGENOM" id="CLU_169738_3_0_9"/>
<reference evidence="4 5" key="2">
    <citation type="journal article" date="2008" name="Science">
        <title>Environmental genomics reveals a single-species ecosystem deep within Earth.</title>
        <authorList>
            <person name="Chivian D."/>
            <person name="Brodie E.L."/>
            <person name="Alm E.J."/>
            <person name="Culley D.E."/>
            <person name="Dehal P.S."/>
            <person name="Desantis T.Z."/>
            <person name="Gihring T.M."/>
            <person name="Lapidus A."/>
            <person name="Lin L.H."/>
            <person name="Lowry S.R."/>
            <person name="Moser D.P."/>
            <person name="Richardson P.M."/>
            <person name="Southam G."/>
            <person name="Wanger G."/>
            <person name="Pratt L.M."/>
            <person name="Andersen G.L."/>
            <person name="Hazen T.C."/>
            <person name="Brockman F.J."/>
            <person name="Arkin A.P."/>
            <person name="Onstott T.C."/>
        </authorList>
    </citation>
    <scope>NUCLEOTIDE SEQUENCE [LARGE SCALE GENOMIC DNA]</scope>
    <source>
        <strain evidence="4 5">MP104C</strain>
    </source>
</reference>
<dbReference type="GO" id="GO:0003690">
    <property type="term" value="F:double-stranded DNA binding"/>
    <property type="evidence" value="ECO:0007669"/>
    <property type="project" value="InterPro"/>
</dbReference>
<accession>B1I2Z1</accession>
<comment type="function">
    <text evidence="1">SASP are bound to spore DNA. They are double-stranded DNA-binding proteins that cause DNA to change to an a-like conformation. They protect the DNA backbone from chemical and enzymatic cleavage and are thus involved in dormant spore's high resistance to UV light.</text>
</comment>
<dbReference type="EMBL" id="CP000860">
    <property type="protein sequence ID" value="ACA59360.1"/>
    <property type="molecule type" value="Genomic_DNA"/>
</dbReference>
<dbReference type="InterPro" id="IPR001448">
    <property type="entry name" value="SASP_alpha/beta-type"/>
</dbReference>
<evidence type="ECO:0000256" key="2">
    <source>
        <dbReference type="ARBA" id="ARBA00005442"/>
    </source>
</evidence>
<reference evidence="5" key="1">
    <citation type="submission" date="2007-10" db="EMBL/GenBank/DDBJ databases">
        <title>Complete sequence of chromosome of Desulforudis audaxviator MP104C.</title>
        <authorList>
            <person name="Copeland A."/>
            <person name="Lucas S."/>
            <person name="Lapidus A."/>
            <person name="Barry K."/>
            <person name="Glavina del Rio T."/>
            <person name="Dalin E."/>
            <person name="Tice H."/>
            <person name="Bruce D."/>
            <person name="Pitluck S."/>
            <person name="Lowry S.R."/>
            <person name="Larimer F."/>
            <person name="Land M.L."/>
            <person name="Hauser L."/>
            <person name="Kyrpides N."/>
            <person name="Ivanova N.N."/>
            <person name="Richardson P."/>
        </authorList>
    </citation>
    <scope>NUCLEOTIDE SEQUENCE [LARGE SCALE GENOMIC DNA]</scope>
    <source>
        <strain evidence="5">MP104C</strain>
    </source>
</reference>
<comment type="similarity">
    <text evidence="2">Belongs to the alpha/beta-type SASP family.</text>
</comment>
<evidence type="ECO:0000313" key="4">
    <source>
        <dbReference type="EMBL" id="ACA59360.1"/>
    </source>
</evidence>
<name>B1I2Z1_DESAP</name>
<proteinExistence type="inferred from homology"/>
<dbReference type="STRING" id="477974.Daud_0846"/>